<protein>
    <recommendedName>
        <fullName evidence="7">Fascin subfamily protein</fullName>
    </recommendedName>
</protein>
<feature type="compositionally biased region" description="Low complexity" evidence="4">
    <location>
        <begin position="179"/>
        <end position="218"/>
    </location>
</feature>
<comment type="similarity">
    <text evidence="2">Belongs to the FRG1 family.</text>
</comment>
<dbReference type="OrthoDB" id="10259868at2759"/>
<evidence type="ECO:0008006" key="7">
    <source>
        <dbReference type="Google" id="ProtNLM"/>
    </source>
</evidence>
<reference evidence="5 6" key="1">
    <citation type="journal article" date="2013" name="Genome Biol.">
        <title>Genome of Acanthamoeba castellanii highlights extensive lateral gene transfer and early evolution of tyrosine kinase signaling.</title>
        <authorList>
            <person name="Clarke M."/>
            <person name="Lohan A.J."/>
            <person name="Liu B."/>
            <person name="Lagkouvardos I."/>
            <person name="Roy S."/>
            <person name="Zafar N."/>
            <person name="Bertelli C."/>
            <person name="Schilde C."/>
            <person name="Kianianmomeni A."/>
            <person name="Burglin T.R."/>
            <person name="Frech C."/>
            <person name="Turcotte B."/>
            <person name="Kopec K.O."/>
            <person name="Synnott J.M."/>
            <person name="Choo C."/>
            <person name="Paponov I."/>
            <person name="Finkler A."/>
            <person name="Soon Heng Tan C."/>
            <person name="Hutchins A.P."/>
            <person name="Weinmeier T."/>
            <person name="Rattei T."/>
            <person name="Chu J.S."/>
            <person name="Gimenez G."/>
            <person name="Irimia M."/>
            <person name="Rigden D.J."/>
            <person name="Fitzpatrick D.A."/>
            <person name="Lorenzo-Morales J."/>
            <person name="Bateman A."/>
            <person name="Chiu C.H."/>
            <person name="Tang P."/>
            <person name="Hegemann P."/>
            <person name="Fromm H."/>
            <person name="Raoult D."/>
            <person name="Greub G."/>
            <person name="Miranda-Saavedra D."/>
            <person name="Chen N."/>
            <person name="Nash P."/>
            <person name="Ginger M.L."/>
            <person name="Horn M."/>
            <person name="Schaap P."/>
            <person name="Caler L."/>
            <person name="Loftus B."/>
        </authorList>
    </citation>
    <scope>NUCLEOTIDE SEQUENCE [LARGE SCALE GENOMIC DNA]</scope>
    <source>
        <strain evidence="5 6">Neff</strain>
    </source>
</reference>
<name>L8GQ75_ACACF</name>
<evidence type="ECO:0000313" key="5">
    <source>
        <dbReference type="EMBL" id="ELR14808.1"/>
    </source>
</evidence>
<evidence type="ECO:0000256" key="2">
    <source>
        <dbReference type="ARBA" id="ARBA00010878"/>
    </source>
</evidence>
<sequence>MEAAQEEDWQSSHPARRASVVGGLHVVRNGLAIKDIFIRSQHKGTFLSTERDGSVFANRPRISLLNKEAWTLEIFKVNERAEMELRASRELMEKDLLPASPRDSNGTPSPNTSTSSTSSLDRGPLGASSDFLPIHGDEGEDMDAMYYFGFKSHLGRYLGVESMPPIFAQPDPPPPSPSPSSSSTRPPSAPITGATPPSTSSLLTSSASAPGPRSRSPRSPLVVNASIEEPNFNCLWVIYQIRRGVWGLKSQRGDGPWLCVEVDTGELVLLDEPLPVDARFFWGFTTVRKRVKLLGSHHRYLSAELNRSVIANRERAGPWETWIVERLPSNKWTLLSYHGYYLSGLNDGMVVANQGVPREAEQWELIPIRKGFFGLKSLYSRYLCITPEKDGRVLSQAQNALKAKRLEEWALQKDYQLRRITKTLIPLSSVADIPLPSVITSPVPSAATAVLSSVGVKNRRISFPPGSRS</sequence>
<dbReference type="VEuPathDB" id="AmoebaDB:ACA1_392520"/>
<dbReference type="GO" id="GO:0005730">
    <property type="term" value="C:nucleolus"/>
    <property type="evidence" value="ECO:0007669"/>
    <property type="project" value="UniProtKB-SubCell"/>
</dbReference>
<dbReference type="EMBL" id="KB008044">
    <property type="protein sequence ID" value="ELR14808.1"/>
    <property type="molecule type" value="Genomic_DNA"/>
</dbReference>
<feature type="compositionally biased region" description="Low complexity" evidence="4">
    <location>
        <begin position="104"/>
        <end position="119"/>
    </location>
</feature>
<dbReference type="SUPFAM" id="SSF50405">
    <property type="entry name" value="Actin-crosslinking proteins"/>
    <property type="match status" value="1"/>
</dbReference>
<dbReference type="CDD" id="cd00257">
    <property type="entry name" value="beta-trefoil_FSCN-like"/>
    <property type="match status" value="1"/>
</dbReference>
<evidence type="ECO:0000313" key="6">
    <source>
        <dbReference type="Proteomes" id="UP000011083"/>
    </source>
</evidence>
<dbReference type="PANTHER" id="PTHR12928">
    <property type="entry name" value="FRG1 PROTEIN"/>
    <property type="match status" value="1"/>
</dbReference>
<dbReference type="GO" id="GO:0071013">
    <property type="term" value="C:catalytic step 2 spliceosome"/>
    <property type="evidence" value="ECO:0007669"/>
    <property type="project" value="TreeGrafter"/>
</dbReference>
<dbReference type="AlphaFoldDB" id="L8GQ75"/>
<keyword evidence="3" id="KW-0539">Nucleus</keyword>
<dbReference type="GeneID" id="14915354"/>
<proteinExistence type="inferred from homology"/>
<dbReference type="PANTHER" id="PTHR12928:SF0">
    <property type="entry name" value="FSHD REGION GENE 1"/>
    <property type="match status" value="1"/>
</dbReference>
<dbReference type="InterPro" id="IPR008999">
    <property type="entry name" value="Actin-crosslinking"/>
</dbReference>
<accession>L8GQ75</accession>
<dbReference type="RefSeq" id="XP_004336821.1">
    <property type="nucleotide sequence ID" value="XM_004336773.1"/>
</dbReference>
<dbReference type="GO" id="GO:0051015">
    <property type="term" value="F:actin filament binding"/>
    <property type="evidence" value="ECO:0007669"/>
    <property type="project" value="TreeGrafter"/>
</dbReference>
<dbReference type="Gene3D" id="2.80.10.50">
    <property type="match status" value="1"/>
</dbReference>
<feature type="region of interest" description="Disordered" evidence="4">
    <location>
        <begin position="165"/>
        <end position="218"/>
    </location>
</feature>
<gene>
    <name evidence="5" type="ORF">ACA1_392520</name>
</gene>
<dbReference type="KEGG" id="acan:ACA1_392520"/>
<dbReference type="Proteomes" id="UP000011083">
    <property type="component" value="Unassembled WGS sequence"/>
</dbReference>
<evidence type="ECO:0000256" key="3">
    <source>
        <dbReference type="ARBA" id="ARBA00023242"/>
    </source>
</evidence>
<dbReference type="InterPro" id="IPR010414">
    <property type="entry name" value="FRG1"/>
</dbReference>
<organism evidence="5 6">
    <name type="scientific">Acanthamoeba castellanii (strain ATCC 30010 / Neff)</name>
    <dbReference type="NCBI Taxonomy" id="1257118"/>
    <lineage>
        <taxon>Eukaryota</taxon>
        <taxon>Amoebozoa</taxon>
        <taxon>Discosea</taxon>
        <taxon>Longamoebia</taxon>
        <taxon>Centramoebida</taxon>
        <taxon>Acanthamoebidae</taxon>
        <taxon>Acanthamoeba</taxon>
    </lineage>
</organism>
<comment type="subcellular location">
    <subcellularLocation>
        <location evidence="1">Nucleus</location>
        <location evidence="1">Nucleolus</location>
    </subcellularLocation>
</comment>
<evidence type="ECO:0000256" key="4">
    <source>
        <dbReference type="SAM" id="MobiDB-lite"/>
    </source>
</evidence>
<evidence type="ECO:0000256" key="1">
    <source>
        <dbReference type="ARBA" id="ARBA00004604"/>
    </source>
</evidence>
<keyword evidence="6" id="KW-1185">Reference proteome</keyword>
<feature type="region of interest" description="Disordered" evidence="4">
    <location>
        <begin position="95"/>
        <end position="134"/>
    </location>
</feature>